<protein>
    <submittedName>
        <fullName evidence="2">Uncharacterized protein z261L</fullName>
    </submittedName>
</protein>
<keyword evidence="3" id="KW-1185">Reference proteome</keyword>
<organism evidence="2 3">
    <name type="scientific">Chlorovirus heliozoae</name>
    <dbReference type="NCBI Taxonomy" id="322019"/>
    <lineage>
        <taxon>Viruses</taxon>
        <taxon>Varidnaviria</taxon>
        <taxon>Bamfordvirae</taxon>
        <taxon>Nucleocytoviricota</taxon>
        <taxon>Megaviricetes</taxon>
        <taxon>Algavirales</taxon>
        <taxon>Phycodnaviridae</taxon>
        <taxon>Chlorovirus</taxon>
    </lineage>
</organism>
<evidence type="ECO:0000256" key="1">
    <source>
        <dbReference type="SAM" id="MobiDB-lite"/>
    </source>
</evidence>
<dbReference type="GeneID" id="5470313"/>
<reference evidence="2 3" key="1">
    <citation type="submission" date="2006-09" db="EMBL/GenBank/DDBJ databases">
        <title>Sequence and annotation of the 288-kb ATCV-1 virus that infects an endosymbiotic Chlorella strain of the heliozoon Acanthocystis turfacea.</title>
        <authorList>
            <person name="Fitzgerald L.A."/>
            <person name="Graves M.V."/>
            <person name="Li X."/>
            <person name="Pfitzner A.J.P."/>
            <person name="Hartigan J."/>
            <person name="Van Etten J.L."/>
        </authorList>
    </citation>
    <scope>NUCLEOTIDE SEQUENCE [LARGE SCALE GENOMIC DNA]</scope>
    <source>
        <strain evidence="2 3">ATCV-1</strain>
    </source>
</reference>
<name>A7K8M1_9PHYC</name>
<feature type="region of interest" description="Disordered" evidence="1">
    <location>
        <begin position="40"/>
        <end position="67"/>
    </location>
</feature>
<dbReference type="KEGG" id="vg:5470313"/>
<dbReference type="EMBL" id="EF101928">
    <property type="protein sequence ID" value="ABT16395.1"/>
    <property type="molecule type" value="Genomic_DNA"/>
</dbReference>
<evidence type="ECO:0000313" key="3">
    <source>
        <dbReference type="Proteomes" id="UP000202420"/>
    </source>
</evidence>
<dbReference type="RefSeq" id="YP_001426742.1">
    <property type="nucleotide sequence ID" value="NC_008724.1"/>
</dbReference>
<evidence type="ECO:0000313" key="2">
    <source>
        <dbReference type="EMBL" id="ABT16395.1"/>
    </source>
</evidence>
<accession>A7K8M1</accession>
<proteinExistence type="predicted"/>
<dbReference type="Proteomes" id="UP000202420">
    <property type="component" value="Segment"/>
</dbReference>
<sequence length="67" mass="7167">MASPAFTSSTLSTMLLQISRVSAVPSVCVVMPSPHPRLSRCSGTSRLFRGPLPGTGFRRSSFPSSKR</sequence>
<gene>
    <name evidence="2" type="primary">z261L</name>
    <name evidence="2" type="ORF">ATCV1_z261L</name>
</gene>